<dbReference type="Gene3D" id="1.10.10.10">
    <property type="entry name" value="Winged helix-like DNA-binding domain superfamily/Winged helix DNA-binding domain"/>
    <property type="match status" value="1"/>
</dbReference>
<feature type="non-terminal residue" evidence="2">
    <location>
        <position position="125"/>
    </location>
</feature>
<gene>
    <name evidence="2" type="ORF">METZ01_LOCUS446087</name>
</gene>
<evidence type="ECO:0000313" key="2">
    <source>
        <dbReference type="EMBL" id="SVD93233.1"/>
    </source>
</evidence>
<name>A0A382ZCM1_9ZZZZ</name>
<proteinExistence type="predicted"/>
<feature type="domain" description="O-methyltransferase dimerisation" evidence="1">
    <location>
        <begin position="17"/>
        <end position="78"/>
    </location>
</feature>
<organism evidence="2">
    <name type="scientific">marine metagenome</name>
    <dbReference type="NCBI Taxonomy" id="408172"/>
    <lineage>
        <taxon>unclassified sequences</taxon>
        <taxon>metagenomes</taxon>
        <taxon>ecological metagenomes</taxon>
    </lineage>
</organism>
<reference evidence="2" key="1">
    <citation type="submission" date="2018-05" db="EMBL/GenBank/DDBJ databases">
        <authorList>
            <person name="Lanie J.A."/>
            <person name="Ng W.-L."/>
            <person name="Kazmierczak K.M."/>
            <person name="Andrzejewski T.M."/>
            <person name="Davidsen T.M."/>
            <person name="Wayne K.J."/>
            <person name="Tettelin H."/>
            <person name="Glass J.I."/>
            <person name="Rusch D."/>
            <person name="Podicherti R."/>
            <person name="Tsui H.-C.T."/>
            <person name="Winkler M.E."/>
        </authorList>
    </citation>
    <scope>NUCLEOTIDE SEQUENCE</scope>
</reference>
<protein>
    <recommendedName>
        <fullName evidence="1">O-methyltransferase dimerisation domain-containing protein</fullName>
    </recommendedName>
</protein>
<dbReference type="InterPro" id="IPR036388">
    <property type="entry name" value="WH-like_DNA-bd_sf"/>
</dbReference>
<dbReference type="GO" id="GO:0046983">
    <property type="term" value="F:protein dimerization activity"/>
    <property type="evidence" value="ECO:0007669"/>
    <property type="project" value="InterPro"/>
</dbReference>
<dbReference type="EMBL" id="UINC01182810">
    <property type="protein sequence ID" value="SVD93233.1"/>
    <property type="molecule type" value="Genomic_DNA"/>
</dbReference>
<accession>A0A382ZCM1</accession>
<dbReference type="AlphaFoldDB" id="A0A382ZCM1"/>
<dbReference type="InterPro" id="IPR012967">
    <property type="entry name" value="COMT_dimerisation"/>
</dbReference>
<dbReference type="Pfam" id="PF08100">
    <property type="entry name" value="Dimerisation"/>
    <property type="match status" value="1"/>
</dbReference>
<sequence>MEKEDFSLGMKTERMTDIALSFKKTCALLGAIELEFFSHIAGGAGTVEELSAAIGIEAEKTDRLLTVCKAMNLVREVDGHHVNMSDVERYLVKDNRTYFGDYLLYIARRDYADFDSVADNLTAVS</sequence>
<dbReference type="SUPFAM" id="SSF46785">
    <property type="entry name" value="Winged helix' DNA-binding domain"/>
    <property type="match status" value="1"/>
</dbReference>
<evidence type="ECO:0000259" key="1">
    <source>
        <dbReference type="Pfam" id="PF08100"/>
    </source>
</evidence>
<dbReference type="InterPro" id="IPR036390">
    <property type="entry name" value="WH_DNA-bd_sf"/>
</dbReference>